<evidence type="ECO:0000256" key="2">
    <source>
        <dbReference type="ARBA" id="ARBA00022670"/>
    </source>
</evidence>
<dbReference type="GO" id="GO:0006915">
    <property type="term" value="P:apoptotic process"/>
    <property type="evidence" value="ECO:0007669"/>
    <property type="project" value="UniProtKB-KW"/>
</dbReference>
<dbReference type="Pfam" id="PF00656">
    <property type="entry name" value="Peptidase_C14"/>
    <property type="match status" value="1"/>
</dbReference>
<dbReference type="SMART" id="SM00115">
    <property type="entry name" value="CASc"/>
    <property type="match status" value="1"/>
</dbReference>
<keyword evidence="3" id="KW-0053">Apoptosis</keyword>
<dbReference type="InterPro" id="IPR002398">
    <property type="entry name" value="Pept_C14"/>
</dbReference>
<evidence type="ECO:0000256" key="3">
    <source>
        <dbReference type="ARBA" id="ARBA00022703"/>
    </source>
</evidence>
<name>A0A0C2DJ28_9BILA</name>
<comment type="similarity">
    <text evidence="1">Belongs to the peptidase C14A family.</text>
</comment>
<keyword evidence="7" id="KW-1185">Reference proteome</keyword>
<evidence type="ECO:0000313" key="7">
    <source>
        <dbReference type="Proteomes" id="UP000054047"/>
    </source>
</evidence>
<dbReference type="Proteomes" id="UP000054047">
    <property type="component" value="Unassembled WGS sequence"/>
</dbReference>
<feature type="domain" description="Caspase family p20" evidence="5">
    <location>
        <begin position="1"/>
        <end position="100"/>
    </location>
</feature>
<dbReference type="PANTHER" id="PTHR47901:SF8">
    <property type="entry name" value="CASPASE-3"/>
    <property type="match status" value="1"/>
</dbReference>
<dbReference type="OrthoDB" id="6114029at2759"/>
<accession>A0A0C2DJ28</accession>
<gene>
    <name evidence="6" type="ORF">ANCDUO_07223</name>
</gene>
<dbReference type="PANTHER" id="PTHR47901">
    <property type="entry name" value="CASPASE RECRUITMENT DOMAIN-CONTAINING PROTEIN 18"/>
    <property type="match status" value="1"/>
</dbReference>
<dbReference type="EMBL" id="KN729272">
    <property type="protein sequence ID" value="KIH62492.1"/>
    <property type="molecule type" value="Genomic_DNA"/>
</dbReference>
<reference evidence="6 7" key="1">
    <citation type="submission" date="2013-12" db="EMBL/GenBank/DDBJ databases">
        <title>Draft genome of the parsitic nematode Ancylostoma duodenale.</title>
        <authorList>
            <person name="Mitreva M."/>
        </authorList>
    </citation>
    <scope>NUCLEOTIDE SEQUENCE [LARGE SCALE GENOMIC DNA]</scope>
    <source>
        <strain evidence="6 7">Zhejiang</strain>
    </source>
</reference>
<keyword evidence="2" id="KW-0645">Protease</keyword>
<dbReference type="InterPro" id="IPR001309">
    <property type="entry name" value="Pept_C14_p20"/>
</dbReference>
<dbReference type="InterPro" id="IPR015917">
    <property type="entry name" value="Pept_C14A"/>
</dbReference>
<evidence type="ECO:0000256" key="1">
    <source>
        <dbReference type="ARBA" id="ARBA00010134"/>
    </source>
</evidence>
<evidence type="ECO:0000259" key="5">
    <source>
        <dbReference type="PROSITE" id="PS50208"/>
    </source>
</evidence>
<dbReference type="AlphaFoldDB" id="A0A0C2DJ28"/>
<dbReference type="PROSITE" id="PS01121">
    <property type="entry name" value="CASPASE_HIS"/>
    <property type="match status" value="1"/>
</dbReference>
<dbReference type="InterPro" id="IPR011600">
    <property type="entry name" value="Pept_C14_caspase"/>
</dbReference>
<protein>
    <recommendedName>
        <fullName evidence="5">Caspase family p20 domain-containing protein</fullName>
    </recommendedName>
</protein>
<dbReference type="PROSITE" id="PS50208">
    <property type="entry name" value="CASPASE_P20"/>
    <property type="match status" value="1"/>
</dbReference>
<dbReference type="GO" id="GO:0006508">
    <property type="term" value="P:proteolysis"/>
    <property type="evidence" value="ECO:0007669"/>
    <property type="project" value="UniProtKB-KW"/>
</dbReference>
<dbReference type="Gene3D" id="3.40.50.1460">
    <property type="match status" value="1"/>
</dbReference>
<proteinExistence type="inferred from homology"/>
<dbReference type="PRINTS" id="PR00376">
    <property type="entry name" value="IL1BCENZYME"/>
</dbReference>
<organism evidence="6 7">
    <name type="scientific">Ancylostoma duodenale</name>
    <dbReference type="NCBI Taxonomy" id="51022"/>
    <lineage>
        <taxon>Eukaryota</taxon>
        <taxon>Metazoa</taxon>
        <taxon>Ecdysozoa</taxon>
        <taxon>Nematoda</taxon>
        <taxon>Chromadorea</taxon>
        <taxon>Rhabditida</taxon>
        <taxon>Rhabditina</taxon>
        <taxon>Rhabditomorpha</taxon>
        <taxon>Strongyloidea</taxon>
        <taxon>Ancylostomatidae</taxon>
        <taxon>Ancylostomatinae</taxon>
        <taxon>Ancylostoma</taxon>
    </lineage>
</organism>
<dbReference type="GO" id="GO:0004197">
    <property type="term" value="F:cysteine-type endopeptidase activity"/>
    <property type="evidence" value="ECO:0007669"/>
    <property type="project" value="InterPro"/>
</dbReference>
<dbReference type="InterPro" id="IPR016129">
    <property type="entry name" value="Caspase_his_AS"/>
</dbReference>
<dbReference type="SUPFAM" id="SSF52129">
    <property type="entry name" value="Caspase-like"/>
    <property type="match status" value="1"/>
</dbReference>
<evidence type="ECO:0000313" key="6">
    <source>
        <dbReference type="EMBL" id="KIH62492.1"/>
    </source>
</evidence>
<keyword evidence="4" id="KW-0378">Hydrolase</keyword>
<sequence>MPRRHGTEIDCTNLRNLFGQIGYNVVIENDLTCKEMLSRVRTFANDPAHRLSSSAILVVLTHGERDQLLGVGGDDDVLSVYPVLEALNARNAPLLSGKPNSAHLAHMRKVKRESQTALTLFILDEANWYVSSSAKFLL</sequence>
<evidence type="ECO:0000256" key="4">
    <source>
        <dbReference type="ARBA" id="ARBA00022801"/>
    </source>
</evidence>
<dbReference type="InterPro" id="IPR029030">
    <property type="entry name" value="Caspase-like_dom_sf"/>
</dbReference>